<keyword evidence="1" id="KW-1133">Transmembrane helix</keyword>
<protein>
    <submittedName>
        <fullName evidence="2">Uncharacterized protein</fullName>
    </submittedName>
</protein>
<accession>C4GKZ9</accession>
<evidence type="ECO:0000256" key="1">
    <source>
        <dbReference type="SAM" id="Phobius"/>
    </source>
</evidence>
<comment type="caution">
    <text evidence="2">The sequence shown here is derived from an EMBL/GenBank/DDBJ whole genome shotgun (WGS) entry which is preliminary data.</text>
</comment>
<evidence type="ECO:0000313" key="2">
    <source>
        <dbReference type="EMBL" id="EEP67408.1"/>
    </source>
</evidence>
<dbReference type="HOGENOM" id="CLU_2246355_0_0_4"/>
<proteinExistence type="predicted"/>
<gene>
    <name evidence="2" type="ORF">GCWU000324_01655</name>
</gene>
<feature type="transmembrane region" description="Helical" evidence="1">
    <location>
        <begin position="12"/>
        <end position="35"/>
    </location>
</feature>
<keyword evidence="3" id="KW-1185">Reference proteome</keyword>
<dbReference type="EMBL" id="ACJW02000003">
    <property type="protein sequence ID" value="EEP67408.1"/>
    <property type="molecule type" value="Genomic_DNA"/>
</dbReference>
<dbReference type="AlphaFoldDB" id="C4GKZ9"/>
<evidence type="ECO:0000313" key="3">
    <source>
        <dbReference type="Proteomes" id="UP000003009"/>
    </source>
</evidence>
<keyword evidence="1" id="KW-0472">Membrane</keyword>
<reference evidence="2" key="1">
    <citation type="submission" date="2009-04" db="EMBL/GenBank/DDBJ databases">
        <authorList>
            <person name="Weinstock G."/>
            <person name="Sodergren E."/>
            <person name="Clifton S."/>
            <person name="Fulton L."/>
            <person name="Fulton B."/>
            <person name="Courtney L."/>
            <person name="Fronick C."/>
            <person name="Harrison M."/>
            <person name="Strong C."/>
            <person name="Farmer C."/>
            <person name="Delahaunty K."/>
            <person name="Markovic C."/>
            <person name="Hall O."/>
            <person name="Minx P."/>
            <person name="Tomlinson C."/>
            <person name="Mitreva M."/>
            <person name="Nelson J."/>
            <person name="Hou S."/>
            <person name="Wollam A."/>
            <person name="Pepin K.H."/>
            <person name="Johnson M."/>
            <person name="Bhonagiri V."/>
            <person name="Nash W.E."/>
            <person name="Warren W."/>
            <person name="Chinwalla A."/>
            <person name="Mardis E.R."/>
            <person name="Wilson R.K."/>
        </authorList>
    </citation>
    <scope>NUCLEOTIDE SEQUENCE [LARGE SCALE GENOMIC DNA]</scope>
    <source>
        <strain evidence="2">ATCC 51147</strain>
    </source>
</reference>
<dbReference type="Proteomes" id="UP000003009">
    <property type="component" value="Unassembled WGS sequence"/>
</dbReference>
<organism evidence="2 3">
    <name type="scientific">Kingella oralis ATCC 51147</name>
    <dbReference type="NCBI Taxonomy" id="629741"/>
    <lineage>
        <taxon>Bacteria</taxon>
        <taxon>Pseudomonadati</taxon>
        <taxon>Pseudomonadota</taxon>
        <taxon>Betaproteobacteria</taxon>
        <taxon>Neisseriales</taxon>
        <taxon>Neisseriaceae</taxon>
        <taxon>Kingella</taxon>
    </lineage>
</organism>
<sequence length="104" mass="10905">MHNHQARGIAFFVGANGAFAAFAKGVALAAVGYLAQGGFQRAKQFGCAIAVLLQQGVRHALRGFRAHIWEYAQGLDKGGVCVLRFGHGFQAAFVGGWGGKDEAA</sequence>
<name>C4GKZ9_9NEIS</name>
<keyword evidence="1" id="KW-0812">Transmembrane</keyword>
<dbReference type="STRING" id="629741.GCWU000324_01655"/>